<keyword evidence="2" id="KW-1185">Reference proteome</keyword>
<gene>
    <name evidence="1" type="ORF">HPB49_013601</name>
</gene>
<organism evidence="1 2">
    <name type="scientific">Dermacentor silvarum</name>
    <name type="common">Tick</name>
    <dbReference type="NCBI Taxonomy" id="543639"/>
    <lineage>
        <taxon>Eukaryota</taxon>
        <taxon>Metazoa</taxon>
        <taxon>Ecdysozoa</taxon>
        <taxon>Arthropoda</taxon>
        <taxon>Chelicerata</taxon>
        <taxon>Arachnida</taxon>
        <taxon>Acari</taxon>
        <taxon>Parasitiformes</taxon>
        <taxon>Ixodida</taxon>
        <taxon>Ixodoidea</taxon>
        <taxon>Ixodidae</taxon>
        <taxon>Rhipicephalinae</taxon>
        <taxon>Dermacentor</taxon>
    </lineage>
</organism>
<proteinExistence type="predicted"/>
<evidence type="ECO:0000313" key="1">
    <source>
        <dbReference type="EMBL" id="KAH7941417.1"/>
    </source>
</evidence>
<dbReference type="EMBL" id="CM023476">
    <property type="protein sequence ID" value="KAH7941417.1"/>
    <property type="molecule type" value="Genomic_DNA"/>
</dbReference>
<reference evidence="1" key="1">
    <citation type="submission" date="2020-05" db="EMBL/GenBank/DDBJ databases">
        <title>Large-scale comparative analyses of tick genomes elucidate their genetic diversity and vector capacities.</title>
        <authorList>
            <person name="Jia N."/>
            <person name="Wang J."/>
            <person name="Shi W."/>
            <person name="Du L."/>
            <person name="Sun Y."/>
            <person name="Zhan W."/>
            <person name="Jiang J."/>
            <person name="Wang Q."/>
            <person name="Zhang B."/>
            <person name="Ji P."/>
            <person name="Sakyi L.B."/>
            <person name="Cui X."/>
            <person name="Yuan T."/>
            <person name="Jiang B."/>
            <person name="Yang W."/>
            <person name="Lam T.T.-Y."/>
            <person name="Chang Q."/>
            <person name="Ding S."/>
            <person name="Wang X."/>
            <person name="Zhu J."/>
            <person name="Ruan X."/>
            <person name="Zhao L."/>
            <person name="Wei J."/>
            <person name="Que T."/>
            <person name="Du C."/>
            <person name="Cheng J."/>
            <person name="Dai P."/>
            <person name="Han X."/>
            <person name="Huang E."/>
            <person name="Gao Y."/>
            <person name="Liu J."/>
            <person name="Shao H."/>
            <person name="Ye R."/>
            <person name="Li L."/>
            <person name="Wei W."/>
            <person name="Wang X."/>
            <person name="Wang C."/>
            <person name="Yang T."/>
            <person name="Huo Q."/>
            <person name="Li W."/>
            <person name="Guo W."/>
            <person name="Chen H."/>
            <person name="Zhou L."/>
            <person name="Ni X."/>
            <person name="Tian J."/>
            <person name="Zhou Y."/>
            <person name="Sheng Y."/>
            <person name="Liu T."/>
            <person name="Pan Y."/>
            <person name="Xia L."/>
            <person name="Li J."/>
            <person name="Zhao F."/>
            <person name="Cao W."/>
        </authorList>
    </citation>
    <scope>NUCLEOTIDE SEQUENCE</scope>
    <source>
        <strain evidence="1">Dsil-2018</strain>
    </source>
</reference>
<evidence type="ECO:0000313" key="2">
    <source>
        <dbReference type="Proteomes" id="UP000821865"/>
    </source>
</evidence>
<protein>
    <submittedName>
        <fullName evidence="1">Uncharacterized protein</fullName>
    </submittedName>
</protein>
<dbReference type="Proteomes" id="UP000821865">
    <property type="component" value="Chromosome 7"/>
</dbReference>
<sequence>MVTRTASSQNVTVATSNLGKPPLPTEDSDETLEPKCSSCATNPSAAIAHSRRLRHGAPDDASGMPDDHFRRHFPLSKKTVLLLCVELAGELEAERETGLSVERMVLCALRFFATGRRSGRDDLVSQSTGSECVRRVAEAVVNAGDRNKCDHFPKTSEEKAAMKEGFLRRGAIPGVIGCMDGSLIAIIAPKGERNSAFMCRKGYYAVNCMFICDADMWRLTVYPMGPWSDHDSFIWRTTWRRRRFQLGRIVNSGEFVIEQYSVHHFLLHARESGYPLDPWLLTLVPGHPPMQTAEGKHSTAHATMRSVVETCIGLLMSRFRCLQRYRTLLYEPERAANMVHVLSGTHYLRVSEGDEDDDDASDDDSSSSSSSSELDNNGDPIPHGLRRNRSSRFNYLRGQAVPDSVIDMFDSTHAQHINYLRSMWLHLRRQQNCEHR</sequence>
<comment type="caution">
    <text evidence="1">The sequence shown here is derived from an EMBL/GenBank/DDBJ whole genome shotgun (WGS) entry which is preliminary data.</text>
</comment>
<accession>A0ACB8CFD6</accession>
<name>A0ACB8CFD6_DERSI</name>